<keyword evidence="4" id="KW-1185">Reference proteome</keyword>
<dbReference type="InterPro" id="IPR010819">
    <property type="entry name" value="AGE/CE"/>
</dbReference>
<dbReference type="Gene3D" id="1.50.10.10">
    <property type="match status" value="1"/>
</dbReference>
<protein>
    <submittedName>
        <fullName evidence="3">AGE family epimerase/isomerase</fullName>
    </submittedName>
</protein>
<comment type="similarity">
    <text evidence="1">Belongs to the N-acylglucosamine 2-epimerase family.</text>
</comment>
<dbReference type="InterPro" id="IPR008928">
    <property type="entry name" value="6-hairpin_glycosidase_sf"/>
</dbReference>
<evidence type="ECO:0000313" key="3">
    <source>
        <dbReference type="EMBL" id="GIQ71148.1"/>
    </source>
</evidence>
<dbReference type="Proteomes" id="UP000677918">
    <property type="component" value="Unassembled WGS sequence"/>
</dbReference>
<organism evidence="3 4">
    <name type="scientific">Xylanibacillus composti</name>
    <dbReference type="NCBI Taxonomy" id="1572762"/>
    <lineage>
        <taxon>Bacteria</taxon>
        <taxon>Bacillati</taxon>
        <taxon>Bacillota</taxon>
        <taxon>Bacilli</taxon>
        <taxon>Bacillales</taxon>
        <taxon>Paenibacillaceae</taxon>
        <taxon>Xylanibacillus</taxon>
    </lineage>
</organism>
<dbReference type="EMBL" id="BOVK01000072">
    <property type="protein sequence ID" value="GIQ71148.1"/>
    <property type="molecule type" value="Genomic_DNA"/>
</dbReference>
<keyword evidence="2" id="KW-0413">Isomerase</keyword>
<dbReference type="AlphaFoldDB" id="A0A8J4H973"/>
<dbReference type="GO" id="GO:0016853">
    <property type="term" value="F:isomerase activity"/>
    <property type="evidence" value="ECO:0007669"/>
    <property type="project" value="UniProtKB-KW"/>
</dbReference>
<name>A0A8J4H973_9BACL</name>
<dbReference type="SUPFAM" id="SSF48208">
    <property type="entry name" value="Six-hairpin glycosidases"/>
    <property type="match status" value="1"/>
</dbReference>
<dbReference type="Pfam" id="PF07221">
    <property type="entry name" value="GlcNAc_2-epim"/>
    <property type="match status" value="1"/>
</dbReference>
<dbReference type="PANTHER" id="PTHR15108">
    <property type="entry name" value="N-ACYLGLUCOSAMINE-2-EPIMERASE"/>
    <property type="match status" value="1"/>
</dbReference>
<dbReference type="GO" id="GO:0005975">
    <property type="term" value="P:carbohydrate metabolic process"/>
    <property type="evidence" value="ECO:0007669"/>
    <property type="project" value="InterPro"/>
</dbReference>
<proteinExistence type="inferred from homology"/>
<gene>
    <name evidence="3" type="ORF">XYCOK13_39720</name>
</gene>
<sequence length="410" mass="47089">MLVGKHSPGKDGATMRTLPDFRSRAFLKEQIFRTLDFYYPRCVDHERGGFFNSFRDDGTIADNRIKHLVGTTRFIYVFSVGALLGGPGWCIEMAERGLRFLRDSHADTEHGGFYNELNGLEVADDSKQGYGHAHVMLAASVAYRAGLLSAGEWIDSTFDLLEKHAWLSEHELYADEFHNDWSHASCKRGQNANMHLCEAMIYAYEATKERKYLDRAVTLARRVVLHLAAQTDGLIWETFHDDWTPDRSRETRTRYGTYGILTGHLTEWSKLLVMLSRYQEEDWMLPKAEYLFRTAVNRGWDSKHGGLNYSLDIDGTVLNGNKSWWVAAESIGAAAVLLQKTGDSFYAQWYLRLWEHVWMHLIDHKYGAWYADLSPANARTTDLKSPFHKTDYHPISAMYAGYQVMPQDTE</sequence>
<dbReference type="InterPro" id="IPR012341">
    <property type="entry name" value="6hp_glycosidase-like_sf"/>
</dbReference>
<evidence type="ECO:0000256" key="2">
    <source>
        <dbReference type="ARBA" id="ARBA00023235"/>
    </source>
</evidence>
<reference evidence="3" key="1">
    <citation type="submission" date="2021-04" db="EMBL/GenBank/DDBJ databases">
        <title>Draft genome sequence of Xylanibacillus composti strain K13.</title>
        <authorList>
            <person name="Uke A."/>
            <person name="Chhe C."/>
            <person name="Baramee S."/>
            <person name="Kosugi A."/>
        </authorList>
    </citation>
    <scope>NUCLEOTIDE SEQUENCE</scope>
    <source>
        <strain evidence="3">K13</strain>
    </source>
</reference>
<evidence type="ECO:0000313" key="4">
    <source>
        <dbReference type="Proteomes" id="UP000677918"/>
    </source>
</evidence>
<evidence type="ECO:0000256" key="1">
    <source>
        <dbReference type="ARBA" id="ARBA00008558"/>
    </source>
</evidence>
<comment type="caution">
    <text evidence="3">The sequence shown here is derived from an EMBL/GenBank/DDBJ whole genome shotgun (WGS) entry which is preliminary data.</text>
</comment>
<accession>A0A8J4H973</accession>